<evidence type="ECO:0000256" key="6">
    <source>
        <dbReference type="ARBA" id="ARBA00022692"/>
    </source>
</evidence>
<evidence type="ECO:0000256" key="2">
    <source>
        <dbReference type="ARBA" id="ARBA00004922"/>
    </source>
</evidence>
<keyword evidence="8" id="KW-1133">Transmembrane helix</keyword>
<keyword evidence="14" id="KW-1185">Reference proteome</keyword>
<dbReference type="Proteomes" id="UP001190700">
    <property type="component" value="Unassembled WGS sequence"/>
</dbReference>
<sequence length="241" mass="27785">HLRNQGVEFQIFFMEQADLLNFNRGLLLNAGVLILQHSGYDHFSLHDVDTIPGDVKIPYTYPEGNVPMHLTPPGIHPSVDYVDFFGGNTIFTLEQFQRVNGYGNHFWGWGKEDDNLRERLQKKGMWPTLRPKGCVPWPQQCGRARPGHYFKHQTHAKEPEMRAAGGGKGYVKRNPDHPYGHEKILNVYPEIYQDFGKSGLNTTKFELVTVESFYGAIKLRVELDCDKNITPWCDASRRRRQ</sequence>
<comment type="subcellular location">
    <subcellularLocation>
        <location evidence="1">Membrane</location>
        <topology evidence="1">Single-pass type II membrane protein</topology>
    </subcellularLocation>
</comment>
<reference evidence="13 14" key="1">
    <citation type="journal article" date="2015" name="Genome Biol. Evol.">
        <title>Comparative Genomics of a Bacterivorous Green Alga Reveals Evolutionary Causalities and Consequences of Phago-Mixotrophic Mode of Nutrition.</title>
        <authorList>
            <person name="Burns J.A."/>
            <person name="Paasch A."/>
            <person name="Narechania A."/>
            <person name="Kim E."/>
        </authorList>
    </citation>
    <scope>NUCLEOTIDE SEQUENCE [LARGE SCALE GENOMIC DNA]</scope>
    <source>
        <strain evidence="13 14">PLY_AMNH</strain>
    </source>
</reference>
<dbReference type="EMBL" id="LGRX02008335">
    <property type="protein sequence ID" value="KAK3273664.1"/>
    <property type="molecule type" value="Genomic_DNA"/>
</dbReference>
<dbReference type="InterPro" id="IPR003859">
    <property type="entry name" value="Galactosyl_T"/>
</dbReference>
<comment type="caution">
    <text evidence="13">The sequence shown here is derived from an EMBL/GenBank/DDBJ whole genome shotgun (WGS) entry which is preliminary data.</text>
</comment>
<dbReference type="PANTHER" id="PTHR19300">
    <property type="entry name" value="BETA-1,4-GALACTOSYLTRANSFERASE"/>
    <property type="match status" value="1"/>
</dbReference>
<evidence type="ECO:0000313" key="13">
    <source>
        <dbReference type="EMBL" id="KAK3273664.1"/>
    </source>
</evidence>
<evidence type="ECO:0000256" key="1">
    <source>
        <dbReference type="ARBA" id="ARBA00004606"/>
    </source>
</evidence>
<protein>
    <recommendedName>
        <fullName evidence="15">Beta-1,4-galactosyltransferase</fullName>
    </recommendedName>
</protein>
<evidence type="ECO:0000259" key="12">
    <source>
        <dbReference type="Pfam" id="PF13733"/>
    </source>
</evidence>
<dbReference type="InterPro" id="IPR027791">
    <property type="entry name" value="Galactosyl_T_C"/>
</dbReference>
<name>A0AAE0L6L6_9CHLO</name>
<keyword evidence="9" id="KW-0472">Membrane</keyword>
<dbReference type="GO" id="GO:0005794">
    <property type="term" value="C:Golgi apparatus"/>
    <property type="evidence" value="ECO:0007669"/>
    <property type="project" value="TreeGrafter"/>
</dbReference>
<dbReference type="Pfam" id="PF13733">
    <property type="entry name" value="Glyco_transf_7N"/>
    <property type="match status" value="1"/>
</dbReference>
<accession>A0AAE0L6L6</accession>
<dbReference type="GO" id="GO:0005975">
    <property type="term" value="P:carbohydrate metabolic process"/>
    <property type="evidence" value="ECO:0007669"/>
    <property type="project" value="InterPro"/>
</dbReference>
<evidence type="ECO:0000256" key="10">
    <source>
        <dbReference type="ARBA" id="ARBA00023180"/>
    </source>
</evidence>
<organism evidence="13 14">
    <name type="scientific">Cymbomonas tetramitiformis</name>
    <dbReference type="NCBI Taxonomy" id="36881"/>
    <lineage>
        <taxon>Eukaryota</taxon>
        <taxon>Viridiplantae</taxon>
        <taxon>Chlorophyta</taxon>
        <taxon>Pyramimonadophyceae</taxon>
        <taxon>Pyramimonadales</taxon>
        <taxon>Pyramimonadaceae</taxon>
        <taxon>Cymbomonas</taxon>
    </lineage>
</organism>
<evidence type="ECO:0008006" key="15">
    <source>
        <dbReference type="Google" id="ProtNLM"/>
    </source>
</evidence>
<dbReference type="InterPro" id="IPR029044">
    <property type="entry name" value="Nucleotide-diphossugar_trans"/>
</dbReference>
<dbReference type="GO" id="GO:0008378">
    <property type="term" value="F:galactosyltransferase activity"/>
    <property type="evidence" value="ECO:0007669"/>
    <property type="project" value="TreeGrafter"/>
</dbReference>
<feature type="domain" description="Galactosyltransferase N-terminal" evidence="12">
    <location>
        <begin position="2"/>
        <end position="59"/>
    </location>
</feature>
<dbReference type="Gene3D" id="3.90.550.10">
    <property type="entry name" value="Spore Coat Polysaccharide Biosynthesis Protein SpsA, Chain A"/>
    <property type="match status" value="1"/>
</dbReference>
<dbReference type="PANTHER" id="PTHR19300:SF57">
    <property type="entry name" value="BETA-1,4-N-ACETYLGALACTOSAMINYLTRANSFERASE"/>
    <property type="match status" value="1"/>
</dbReference>
<feature type="domain" description="Galactosyltransferase C-terminal" evidence="11">
    <location>
        <begin position="70"/>
        <end position="125"/>
    </location>
</feature>
<evidence type="ECO:0000313" key="14">
    <source>
        <dbReference type="Proteomes" id="UP001190700"/>
    </source>
</evidence>
<evidence type="ECO:0000256" key="5">
    <source>
        <dbReference type="ARBA" id="ARBA00022679"/>
    </source>
</evidence>
<keyword evidence="10" id="KW-0325">Glycoprotein</keyword>
<evidence type="ECO:0000259" key="11">
    <source>
        <dbReference type="Pfam" id="PF02709"/>
    </source>
</evidence>
<evidence type="ECO:0000256" key="4">
    <source>
        <dbReference type="ARBA" id="ARBA00022676"/>
    </source>
</evidence>
<evidence type="ECO:0000256" key="7">
    <source>
        <dbReference type="ARBA" id="ARBA00022968"/>
    </source>
</evidence>
<keyword evidence="7" id="KW-0735">Signal-anchor</keyword>
<dbReference type="SUPFAM" id="SSF53448">
    <property type="entry name" value="Nucleotide-diphospho-sugar transferases"/>
    <property type="match status" value="1"/>
</dbReference>
<feature type="non-terminal residue" evidence="13">
    <location>
        <position position="1"/>
    </location>
</feature>
<dbReference type="InterPro" id="IPR027995">
    <property type="entry name" value="Galactosyl_T_N"/>
</dbReference>
<comment type="similarity">
    <text evidence="3">Belongs to the glycosyltransferase 7 family.</text>
</comment>
<evidence type="ECO:0000256" key="9">
    <source>
        <dbReference type="ARBA" id="ARBA00023136"/>
    </source>
</evidence>
<keyword evidence="6" id="KW-0812">Transmembrane</keyword>
<dbReference type="PRINTS" id="PR02050">
    <property type="entry name" value="B14GALTRFASE"/>
</dbReference>
<evidence type="ECO:0000256" key="8">
    <source>
        <dbReference type="ARBA" id="ARBA00022989"/>
    </source>
</evidence>
<proteinExistence type="inferred from homology"/>
<dbReference type="Pfam" id="PF02709">
    <property type="entry name" value="Glyco_transf_7C"/>
    <property type="match status" value="1"/>
</dbReference>
<comment type="pathway">
    <text evidence="2">Protein modification; protein glycosylation.</text>
</comment>
<gene>
    <name evidence="13" type="ORF">CYMTET_18106</name>
</gene>
<keyword evidence="5" id="KW-0808">Transferase</keyword>
<evidence type="ECO:0000256" key="3">
    <source>
        <dbReference type="ARBA" id="ARBA00005735"/>
    </source>
</evidence>
<dbReference type="AlphaFoldDB" id="A0AAE0L6L6"/>
<dbReference type="GO" id="GO:0016020">
    <property type="term" value="C:membrane"/>
    <property type="evidence" value="ECO:0007669"/>
    <property type="project" value="UniProtKB-SubCell"/>
</dbReference>
<keyword evidence="4" id="KW-0328">Glycosyltransferase</keyword>